<sequence length="67" mass="7257">MCETPCRRSAASLCIIAALPLLHVCVCPSEAKDDIFLLPVLYMHSDIPLCFRACLRAHRGARAACAA</sequence>
<name>A0AAV7L171_PLEWA</name>
<feature type="signal peptide" evidence="1">
    <location>
        <begin position="1"/>
        <end position="31"/>
    </location>
</feature>
<evidence type="ECO:0008006" key="4">
    <source>
        <dbReference type="Google" id="ProtNLM"/>
    </source>
</evidence>
<proteinExistence type="predicted"/>
<dbReference type="Proteomes" id="UP001066276">
    <property type="component" value="Chromosome 12"/>
</dbReference>
<organism evidence="2 3">
    <name type="scientific">Pleurodeles waltl</name>
    <name type="common">Iberian ribbed newt</name>
    <dbReference type="NCBI Taxonomy" id="8319"/>
    <lineage>
        <taxon>Eukaryota</taxon>
        <taxon>Metazoa</taxon>
        <taxon>Chordata</taxon>
        <taxon>Craniata</taxon>
        <taxon>Vertebrata</taxon>
        <taxon>Euteleostomi</taxon>
        <taxon>Amphibia</taxon>
        <taxon>Batrachia</taxon>
        <taxon>Caudata</taxon>
        <taxon>Salamandroidea</taxon>
        <taxon>Salamandridae</taxon>
        <taxon>Pleurodelinae</taxon>
        <taxon>Pleurodeles</taxon>
    </lineage>
</organism>
<dbReference type="EMBL" id="JANPWB010000016">
    <property type="protein sequence ID" value="KAJ1084034.1"/>
    <property type="molecule type" value="Genomic_DNA"/>
</dbReference>
<feature type="chain" id="PRO_5043978402" description="Secreted protein" evidence="1">
    <location>
        <begin position="32"/>
        <end position="67"/>
    </location>
</feature>
<gene>
    <name evidence="2" type="ORF">NDU88_004189</name>
</gene>
<dbReference type="AlphaFoldDB" id="A0AAV7L171"/>
<protein>
    <recommendedName>
        <fullName evidence="4">Secreted protein</fullName>
    </recommendedName>
</protein>
<accession>A0AAV7L171</accession>
<keyword evidence="3" id="KW-1185">Reference proteome</keyword>
<keyword evidence="1" id="KW-0732">Signal</keyword>
<evidence type="ECO:0000313" key="2">
    <source>
        <dbReference type="EMBL" id="KAJ1084034.1"/>
    </source>
</evidence>
<evidence type="ECO:0000313" key="3">
    <source>
        <dbReference type="Proteomes" id="UP001066276"/>
    </source>
</evidence>
<comment type="caution">
    <text evidence="2">The sequence shown here is derived from an EMBL/GenBank/DDBJ whole genome shotgun (WGS) entry which is preliminary data.</text>
</comment>
<evidence type="ECO:0000256" key="1">
    <source>
        <dbReference type="SAM" id="SignalP"/>
    </source>
</evidence>
<reference evidence="2" key="1">
    <citation type="journal article" date="2022" name="bioRxiv">
        <title>Sequencing and chromosome-scale assembly of the giantPleurodeles waltlgenome.</title>
        <authorList>
            <person name="Brown T."/>
            <person name="Elewa A."/>
            <person name="Iarovenko S."/>
            <person name="Subramanian E."/>
            <person name="Araus A.J."/>
            <person name="Petzold A."/>
            <person name="Susuki M."/>
            <person name="Suzuki K.-i.T."/>
            <person name="Hayashi T."/>
            <person name="Toyoda A."/>
            <person name="Oliveira C."/>
            <person name="Osipova E."/>
            <person name="Leigh N.D."/>
            <person name="Simon A."/>
            <person name="Yun M.H."/>
        </authorList>
    </citation>
    <scope>NUCLEOTIDE SEQUENCE</scope>
    <source>
        <strain evidence="2">20211129_DDA</strain>
        <tissue evidence="2">Liver</tissue>
    </source>
</reference>